<dbReference type="GO" id="GO:0006338">
    <property type="term" value="P:chromatin remodeling"/>
    <property type="evidence" value="ECO:0007669"/>
    <property type="project" value="UniProtKB-ARBA"/>
</dbReference>
<feature type="region of interest" description="Disordered" evidence="1">
    <location>
        <begin position="761"/>
        <end position="785"/>
    </location>
</feature>
<evidence type="ECO:0000313" key="3">
    <source>
        <dbReference type="EMBL" id="KAJ4467375.1"/>
    </source>
</evidence>
<protein>
    <recommendedName>
        <fullName evidence="2">Chromo domain-containing protein</fullName>
    </recommendedName>
</protein>
<comment type="caution">
    <text evidence="3">The sequence shown here is derived from an EMBL/GenBank/DDBJ whole genome shotgun (WGS) entry which is preliminary data.</text>
</comment>
<reference evidence="3" key="1">
    <citation type="submission" date="2022-08" db="EMBL/GenBank/DDBJ databases">
        <authorList>
            <consortium name="DOE Joint Genome Institute"/>
            <person name="Min B."/>
            <person name="Riley R."/>
            <person name="Sierra-Patev S."/>
            <person name="Naranjo-Ortiz M."/>
            <person name="Looney B."/>
            <person name="Konkel Z."/>
            <person name="Slot J.C."/>
            <person name="Sakamoto Y."/>
            <person name="Steenwyk J.L."/>
            <person name="Rokas A."/>
            <person name="Carro J."/>
            <person name="Camarero S."/>
            <person name="Ferreira P."/>
            <person name="Molpeceres G."/>
            <person name="Ruiz-Duenas F.J."/>
            <person name="Serrano A."/>
            <person name="Henrissat B."/>
            <person name="Drula E."/>
            <person name="Hughes K.W."/>
            <person name="Mata J.L."/>
            <person name="Ishikawa N.K."/>
            <person name="Vargas-Isla R."/>
            <person name="Ushijima S."/>
            <person name="Smith C.A."/>
            <person name="Ahrendt S."/>
            <person name="Andreopoulos W."/>
            <person name="He G."/>
            <person name="Labutti K."/>
            <person name="Lipzen A."/>
            <person name="Ng V."/>
            <person name="Sandor L."/>
            <person name="Barry K."/>
            <person name="Martinez A.T."/>
            <person name="Xiao Y."/>
            <person name="Gibbons J.G."/>
            <person name="Terashima K."/>
            <person name="Hibbett D.S."/>
            <person name="Grigoriev I.V."/>
        </authorList>
    </citation>
    <scope>NUCLEOTIDE SEQUENCE</scope>
    <source>
        <strain evidence="3">Sp2 HRB7682 ss15</strain>
    </source>
</reference>
<evidence type="ECO:0000256" key="1">
    <source>
        <dbReference type="SAM" id="MobiDB-lite"/>
    </source>
</evidence>
<sequence length="1322" mass="149015">MERKIPKWNGNIARIAGASLISTTIFGTATYHQSSTNYHGKVKTYPKGCSGGRCLAQGQNSILPTQPEPFTVPTDFVKDGKKLAFSETRDRYLPAIFEVPFHSRIPEELRPEINRILVIPWPINDRAYNKFYFHYVKENVKIPGGRSATIPALGWGKLVSGDILFVRDIHGEGDDKDDSFEAYAYQPGKHSDLSKILDQLRDETLGSRNERTRTGSTKFEECANRAIPVGGEGSCYSVGFGHQKPRNLAGPSVGGKVRGDISQKEKEHLQIRQNIVTRCVRAGVDIFKRILPQEYKILEQTCELHNVPRVGTDDNVCFTGIQTNIARPKSEETDVGCIEEMLFFGGIHFDQWDSEGSYTQIISNPDIPTNDGWEGGRFHLVEFGVFVELNGPTMVTFTGLRLHGGVEIPPWAYRWVVVLYPQAALLDGRVSMNISVDSNGIPMQLTPEMHDLTARASKSALVDGISTAANEINFIDDGALIVPPQARIDFLARSFFLHTLYHQKRICPGMRGNFERYRQDWYIQDSENMIKYCARPWPLAPDCSPWSEPSVDIDPQLLNHRQQAHLQWIEHCNKRKQIIPSASRSYKLSPITIPLPRHIALPPKTRNVILDAQKASHKKALAKSRKGRKTKKVHWTGALEIIGAAHQAPQVLKFDPAKQMSNMKKRKRQSLSENEDPSSEVEEECFEVECFVSHRLSIKPKAGYEYLVKWKNYLEEEWIHESQIDKGPMFDEYCKRAFGVSVDIPSPVATDLNSVADNNADNNPINANTSAENHSAGNSGLQLLNKNSNHPTSQIPFLNQVSADSLLYVIDILDRGIAGLLLDRNPSMHELFLQVEKLHLAIEKAPLETSTMRLAAGAWPLIAQLETNSRVHDASALLLHHTIMLTHYRLHEWVCRSIDVSLDYPSTSWWNGLLHLIETAVQEGVPGTKYNFDSSHFLPQINPPRTFQWTVERPQRIRGSQRLLKTDVCSAVVFHWLNFPADGRHSIRSFFLNTLLALTKNPSILLLDAVWHAYNFPSQLRHFPSPSRDSLPSGRDKKQFISDISCHPILGNTRSEETQQLLEHLRTTHFRFINLSPSSCEALETTIPSTSSSIGPYPTATGMTQDERYNKFRDCLIEIAQVVPTNHAAGPLNALQIHVLNNLDRNCPFRELATSRLKVQQANGLFDHHRISTREGIFSGLIFRGILFNTPALRELDNGGFFDSWEAWKQFVLRHEQKGDDYLCNKSAFGRTNGRSHHNAHRFWIASAKLHAKLQEPGITFTQIVDYIANTKGDDSKSLFVTFGVLSAYLFAVDLVYAGRIPHPSLQEIAAIIPKLDKAAPK</sequence>
<dbReference type="SMART" id="SM00298">
    <property type="entry name" value="CHROMO"/>
    <property type="match status" value="1"/>
</dbReference>
<feature type="region of interest" description="Disordered" evidence="1">
    <location>
        <begin position="659"/>
        <end position="678"/>
    </location>
</feature>
<name>A0A9W9DF29_9AGAR</name>
<dbReference type="PROSITE" id="PS50013">
    <property type="entry name" value="CHROMO_2"/>
    <property type="match status" value="1"/>
</dbReference>
<proteinExistence type="predicted"/>
<feature type="compositionally biased region" description="Polar residues" evidence="1">
    <location>
        <begin position="769"/>
        <end position="785"/>
    </location>
</feature>
<dbReference type="Proteomes" id="UP001150238">
    <property type="component" value="Unassembled WGS sequence"/>
</dbReference>
<evidence type="ECO:0000259" key="2">
    <source>
        <dbReference type="PROSITE" id="PS50013"/>
    </source>
</evidence>
<evidence type="ECO:0000313" key="4">
    <source>
        <dbReference type="Proteomes" id="UP001150238"/>
    </source>
</evidence>
<dbReference type="Gene3D" id="2.40.50.40">
    <property type="match status" value="1"/>
</dbReference>
<organism evidence="3 4">
    <name type="scientific">Lentinula lateritia</name>
    <dbReference type="NCBI Taxonomy" id="40482"/>
    <lineage>
        <taxon>Eukaryota</taxon>
        <taxon>Fungi</taxon>
        <taxon>Dikarya</taxon>
        <taxon>Basidiomycota</taxon>
        <taxon>Agaricomycotina</taxon>
        <taxon>Agaricomycetes</taxon>
        <taxon>Agaricomycetidae</taxon>
        <taxon>Agaricales</taxon>
        <taxon>Marasmiineae</taxon>
        <taxon>Omphalotaceae</taxon>
        <taxon>Lentinula</taxon>
    </lineage>
</organism>
<dbReference type="EMBL" id="JANVFS010000041">
    <property type="protein sequence ID" value="KAJ4467375.1"/>
    <property type="molecule type" value="Genomic_DNA"/>
</dbReference>
<feature type="domain" description="Chromo" evidence="2">
    <location>
        <begin position="686"/>
        <end position="736"/>
    </location>
</feature>
<accession>A0A9W9DF29</accession>
<reference evidence="3" key="2">
    <citation type="journal article" date="2023" name="Proc. Natl. Acad. Sci. U.S.A.">
        <title>A global phylogenomic analysis of the shiitake genus Lentinula.</title>
        <authorList>
            <person name="Sierra-Patev S."/>
            <person name="Min B."/>
            <person name="Naranjo-Ortiz M."/>
            <person name="Looney B."/>
            <person name="Konkel Z."/>
            <person name="Slot J.C."/>
            <person name="Sakamoto Y."/>
            <person name="Steenwyk J.L."/>
            <person name="Rokas A."/>
            <person name="Carro J."/>
            <person name="Camarero S."/>
            <person name="Ferreira P."/>
            <person name="Molpeceres G."/>
            <person name="Ruiz-Duenas F.J."/>
            <person name="Serrano A."/>
            <person name="Henrissat B."/>
            <person name="Drula E."/>
            <person name="Hughes K.W."/>
            <person name="Mata J.L."/>
            <person name="Ishikawa N.K."/>
            <person name="Vargas-Isla R."/>
            <person name="Ushijima S."/>
            <person name="Smith C.A."/>
            <person name="Donoghue J."/>
            <person name="Ahrendt S."/>
            <person name="Andreopoulos W."/>
            <person name="He G."/>
            <person name="LaButti K."/>
            <person name="Lipzen A."/>
            <person name="Ng V."/>
            <person name="Riley R."/>
            <person name="Sandor L."/>
            <person name="Barry K."/>
            <person name="Martinez A.T."/>
            <person name="Xiao Y."/>
            <person name="Gibbons J.G."/>
            <person name="Terashima K."/>
            <person name="Grigoriev I.V."/>
            <person name="Hibbett D."/>
        </authorList>
    </citation>
    <scope>NUCLEOTIDE SEQUENCE</scope>
    <source>
        <strain evidence="3">Sp2 HRB7682 ss15</strain>
    </source>
</reference>
<dbReference type="InterPro" id="IPR016197">
    <property type="entry name" value="Chromo-like_dom_sf"/>
</dbReference>
<dbReference type="SUPFAM" id="SSF54160">
    <property type="entry name" value="Chromo domain-like"/>
    <property type="match status" value="1"/>
</dbReference>
<dbReference type="InterPro" id="IPR000953">
    <property type="entry name" value="Chromo/chromo_shadow_dom"/>
</dbReference>
<gene>
    <name evidence="3" type="ORF">C8J55DRAFT_492667</name>
</gene>